<feature type="region of interest" description="Disordered" evidence="1">
    <location>
        <begin position="1"/>
        <end position="34"/>
    </location>
</feature>
<feature type="compositionally biased region" description="Basic and acidic residues" evidence="1">
    <location>
        <begin position="1"/>
        <end position="18"/>
    </location>
</feature>
<gene>
    <name evidence="2" type="ORF">PGQ11_001906</name>
</gene>
<dbReference type="EMBL" id="JAPCWZ010000002">
    <property type="protein sequence ID" value="KAK8876960.1"/>
    <property type="molecule type" value="Genomic_DNA"/>
</dbReference>
<reference evidence="2 3" key="1">
    <citation type="journal article" date="2024" name="IMA Fungus">
        <title>Apiospora arundinis, a panoply of carbohydrate-active enzymes and secondary metabolites.</title>
        <authorList>
            <person name="Sorensen T."/>
            <person name="Petersen C."/>
            <person name="Muurmann A.T."/>
            <person name="Christiansen J.V."/>
            <person name="Brundto M.L."/>
            <person name="Overgaard C.K."/>
            <person name="Boysen A.T."/>
            <person name="Wollenberg R.D."/>
            <person name="Larsen T.O."/>
            <person name="Sorensen J.L."/>
            <person name="Nielsen K.L."/>
            <person name="Sondergaard T.E."/>
        </authorList>
    </citation>
    <scope>NUCLEOTIDE SEQUENCE [LARGE SCALE GENOMIC DNA]</scope>
    <source>
        <strain evidence="2 3">AAU 773</strain>
    </source>
</reference>
<evidence type="ECO:0000313" key="2">
    <source>
        <dbReference type="EMBL" id="KAK8876960.1"/>
    </source>
</evidence>
<sequence length="78" mass="8586">MACNPRDIEPSKAPEERMPPLGEDPQLPPWHSMRLPDAYKGLGAVTASSDDHAHALSVDHILATPTVQWGKTHCIYTQ</sequence>
<dbReference type="Proteomes" id="UP001390339">
    <property type="component" value="Unassembled WGS sequence"/>
</dbReference>
<comment type="caution">
    <text evidence="2">The sequence shown here is derived from an EMBL/GenBank/DDBJ whole genome shotgun (WGS) entry which is preliminary data.</text>
</comment>
<proteinExistence type="predicted"/>
<evidence type="ECO:0000256" key="1">
    <source>
        <dbReference type="SAM" id="MobiDB-lite"/>
    </source>
</evidence>
<evidence type="ECO:0000313" key="3">
    <source>
        <dbReference type="Proteomes" id="UP001390339"/>
    </source>
</evidence>
<name>A0ABR2JGV3_9PEZI</name>
<organism evidence="2 3">
    <name type="scientific">Apiospora arundinis</name>
    <dbReference type="NCBI Taxonomy" id="335852"/>
    <lineage>
        <taxon>Eukaryota</taxon>
        <taxon>Fungi</taxon>
        <taxon>Dikarya</taxon>
        <taxon>Ascomycota</taxon>
        <taxon>Pezizomycotina</taxon>
        <taxon>Sordariomycetes</taxon>
        <taxon>Xylariomycetidae</taxon>
        <taxon>Amphisphaeriales</taxon>
        <taxon>Apiosporaceae</taxon>
        <taxon>Apiospora</taxon>
    </lineage>
</organism>
<protein>
    <submittedName>
        <fullName evidence="2">Uncharacterized protein</fullName>
    </submittedName>
</protein>
<keyword evidence="3" id="KW-1185">Reference proteome</keyword>
<accession>A0ABR2JGV3</accession>